<proteinExistence type="inferred from homology"/>
<evidence type="ECO:0000256" key="8">
    <source>
        <dbReference type="ARBA" id="ARBA00022842"/>
    </source>
</evidence>
<dbReference type="FunFam" id="3.40.50.970:FF:000007">
    <property type="entry name" value="Acetolactate synthase"/>
    <property type="match status" value="1"/>
</dbReference>
<dbReference type="SUPFAM" id="SSF52518">
    <property type="entry name" value="Thiamin diphosphate-binding fold (THDP-binding)"/>
    <property type="match status" value="2"/>
</dbReference>
<comment type="cofactor">
    <cofactor evidence="11">
        <name>thiamine diphosphate</name>
        <dbReference type="ChEBI" id="CHEBI:58937"/>
    </cofactor>
    <text evidence="11">Binds 1 thiamine pyrophosphate per subunit.</text>
</comment>
<comment type="caution">
    <text evidence="15">The sequence shown here is derived from an EMBL/GenBank/DDBJ whole genome shotgun (WGS) entry which is preliminary data.</text>
</comment>
<dbReference type="AlphaFoldDB" id="A0A8J3GFP9"/>
<evidence type="ECO:0000313" key="16">
    <source>
        <dbReference type="Proteomes" id="UP000642829"/>
    </source>
</evidence>
<dbReference type="CDD" id="cd07035">
    <property type="entry name" value="TPP_PYR_POX_like"/>
    <property type="match status" value="1"/>
</dbReference>
<dbReference type="NCBIfam" id="TIGR00118">
    <property type="entry name" value="acolac_lg"/>
    <property type="match status" value="1"/>
</dbReference>
<dbReference type="Pfam" id="PF02776">
    <property type="entry name" value="TPP_enzyme_N"/>
    <property type="match status" value="1"/>
</dbReference>
<reference evidence="15" key="2">
    <citation type="submission" date="2020-09" db="EMBL/GenBank/DDBJ databases">
        <authorList>
            <person name="Sun Q."/>
            <person name="Kim S."/>
        </authorList>
    </citation>
    <scope>NUCLEOTIDE SEQUENCE</scope>
    <source>
        <strain evidence="15">KCTC 12870</strain>
    </source>
</reference>
<keyword evidence="16" id="KW-1185">Reference proteome</keyword>
<feature type="domain" description="Thiamine pyrophosphate enzyme TPP-binding" evidence="13">
    <location>
        <begin position="406"/>
        <end position="567"/>
    </location>
</feature>
<evidence type="ECO:0000256" key="11">
    <source>
        <dbReference type="RuleBase" id="RU003591"/>
    </source>
</evidence>
<dbReference type="GO" id="GO:0009097">
    <property type="term" value="P:isoleucine biosynthetic process"/>
    <property type="evidence" value="ECO:0007669"/>
    <property type="project" value="UniProtKB-UniPathway"/>
</dbReference>
<dbReference type="InterPro" id="IPR012001">
    <property type="entry name" value="Thiamin_PyroP_enz_TPP-bd_dom"/>
</dbReference>
<sequence length="591" mass="65139">MKTESVVNFPPQDEKGPAMKGADILVACLEREGVDVVFAYPGGASMELHQALTRSSKIRTILPRHEQGGGFMAHGFARATGKAGVCMATSGPGATNLVTCIADAYMDSIPLVAITGQVYQEFIGKSAFQETDFFGMTLPIVKHSFLVLTAEELPVIVKKAFEIATTGRPGPVVIDIPKDVQQKIWEPIFPSKVEIPGMREMPQASDAELIEVLQKLEKSKQPALYTGGGIISAEATPELREFAELTGVPVASTLMGLGAFPADHHQSLYWFGMHGTVAGNWAVCDSDLLITLGARFDDRITGTVSKFAPDAHIVHFDIDQSEFNKNKFAHQTVFTDVKYALTRMIQLIKAGHFKKPDLSAWFKTIDTWKQEHPYPFHYKESKYILPQQAIETLFEVTKGDAIISTGVGQHQMWAPQYYRFGEPRRFISSLGLGTMGFGYPAALGAQVAFPDKLVVDIDGDGSFLMNVQEMATAKIEKINAKILLLNNQHLGMVVQWEDRFYDGCRGHTILGDPTNIGGPDNLEAIYPDYVTVAKGFGIQAKRVHRKEDLRAAIEEMVNSDGPYLLDVIVPYTEHVLPFIPQKMSAKEILTD</sequence>
<dbReference type="GO" id="GO:0050660">
    <property type="term" value="F:flavin adenine dinucleotide binding"/>
    <property type="evidence" value="ECO:0007669"/>
    <property type="project" value="InterPro"/>
</dbReference>
<dbReference type="InterPro" id="IPR029061">
    <property type="entry name" value="THDP-binding"/>
</dbReference>
<comment type="catalytic activity">
    <reaction evidence="11">
        <text>2 pyruvate + H(+) = (2S)-2-acetolactate + CO2</text>
        <dbReference type="Rhea" id="RHEA:25249"/>
        <dbReference type="ChEBI" id="CHEBI:15361"/>
        <dbReference type="ChEBI" id="CHEBI:15378"/>
        <dbReference type="ChEBI" id="CHEBI:16526"/>
        <dbReference type="ChEBI" id="CHEBI:58476"/>
        <dbReference type="EC" id="2.2.1.6"/>
    </reaction>
</comment>
<evidence type="ECO:0000256" key="5">
    <source>
        <dbReference type="ARBA" id="ARBA00022605"/>
    </source>
</evidence>
<keyword evidence="10 11" id="KW-0100">Branched-chain amino acid biosynthesis</keyword>
<dbReference type="EC" id="2.2.1.6" evidence="4 11"/>
<keyword evidence="5 11" id="KW-0028">Amino-acid biosynthesis</keyword>
<dbReference type="SUPFAM" id="SSF52467">
    <property type="entry name" value="DHS-like NAD/FAD-binding domain"/>
    <property type="match status" value="1"/>
</dbReference>
<evidence type="ECO:0000256" key="9">
    <source>
        <dbReference type="ARBA" id="ARBA00023052"/>
    </source>
</evidence>
<reference evidence="15" key="1">
    <citation type="journal article" date="2014" name="Int. J. Syst. Evol. Microbiol.">
        <title>Complete genome sequence of Corynebacterium casei LMG S-19264T (=DSM 44701T), isolated from a smear-ripened cheese.</title>
        <authorList>
            <consortium name="US DOE Joint Genome Institute (JGI-PGF)"/>
            <person name="Walter F."/>
            <person name="Albersmeier A."/>
            <person name="Kalinowski J."/>
            <person name="Ruckert C."/>
        </authorList>
    </citation>
    <scope>NUCLEOTIDE SEQUENCE</scope>
    <source>
        <strain evidence="15">KCTC 12870</strain>
    </source>
</reference>
<evidence type="ECO:0000256" key="1">
    <source>
        <dbReference type="ARBA" id="ARBA00004974"/>
    </source>
</evidence>
<keyword evidence="6 11" id="KW-0808">Transferase</keyword>
<dbReference type="Gene3D" id="3.40.50.1220">
    <property type="entry name" value="TPP-binding domain"/>
    <property type="match status" value="1"/>
</dbReference>
<evidence type="ECO:0000256" key="6">
    <source>
        <dbReference type="ARBA" id="ARBA00022679"/>
    </source>
</evidence>
<dbReference type="GO" id="GO:0005948">
    <property type="term" value="C:acetolactate synthase complex"/>
    <property type="evidence" value="ECO:0007669"/>
    <property type="project" value="TreeGrafter"/>
</dbReference>
<dbReference type="PANTHER" id="PTHR18968:SF13">
    <property type="entry name" value="ACETOLACTATE SYNTHASE CATALYTIC SUBUNIT, MITOCHONDRIAL"/>
    <property type="match status" value="1"/>
</dbReference>
<dbReference type="InterPro" id="IPR012000">
    <property type="entry name" value="Thiamin_PyroP_enz_cen_dom"/>
</dbReference>
<dbReference type="PROSITE" id="PS00187">
    <property type="entry name" value="TPP_ENZYMES"/>
    <property type="match status" value="1"/>
</dbReference>
<dbReference type="InterPro" id="IPR039368">
    <property type="entry name" value="AHAS_TPP"/>
</dbReference>
<dbReference type="InterPro" id="IPR029035">
    <property type="entry name" value="DHS-like_NAD/FAD-binding_dom"/>
</dbReference>
<dbReference type="GO" id="GO:0030976">
    <property type="term" value="F:thiamine pyrophosphate binding"/>
    <property type="evidence" value="ECO:0007669"/>
    <property type="project" value="UniProtKB-UniRule"/>
</dbReference>
<comment type="cofactor">
    <cofactor evidence="11">
        <name>Mg(2+)</name>
        <dbReference type="ChEBI" id="CHEBI:18420"/>
    </cofactor>
    <text evidence="11">Binds 1 Mg(2+) ion per subunit.</text>
</comment>
<feature type="domain" description="Thiamine pyrophosphate enzyme N-terminal TPP-binding" evidence="14">
    <location>
        <begin position="19"/>
        <end position="134"/>
    </location>
</feature>
<dbReference type="UniPathway" id="UPA00047">
    <property type="reaction ID" value="UER00055"/>
</dbReference>
<comment type="pathway">
    <text evidence="1 11">Amino-acid biosynthesis; L-isoleucine biosynthesis; L-isoleucine from 2-oxobutanoate: step 1/4.</text>
</comment>
<accession>A0A8J3GFP9</accession>
<dbReference type="PANTHER" id="PTHR18968">
    <property type="entry name" value="THIAMINE PYROPHOSPHATE ENZYMES"/>
    <property type="match status" value="1"/>
</dbReference>
<evidence type="ECO:0000256" key="7">
    <source>
        <dbReference type="ARBA" id="ARBA00022723"/>
    </source>
</evidence>
<protein>
    <recommendedName>
        <fullName evidence="4 11">Acetolactate synthase</fullName>
        <ecNumber evidence="4 11">2.2.1.6</ecNumber>
    </recommendedName>
</protein>
<comment type="pathway">
    <text evidence="2 11">Amino-acid biosynthesis; L-valine biosynthesis; L-valine from pyruvate: step 1/4.</text>
</comment>
<evidence type="ECO:0000259" key="12">
    <source>
        <dbReference type="Pfam" id="PF00205"/>
    </source>
</evidence>
<gene>
    <name evidence="15" type="ORF">GCM10007047_26060</name>
</gene>
<dbReference type="Gene3D" id="3.40.50.970">
    <property type="match status" value="2"/>
</dbReference>
<evidence type="ECO:0000259" key="14">
    <source>
        <dbReference type="Pfam" id="PF02776"/>
    </source>
</evidence>
<dbReference type="Pfam" id="PF02775">
    <property type="entry name" value="TPP_enzyme_C"/>
    <property type="match status" value="1"/>
</dbReference>
<dbReference type="InterPro" id="IPR045229">
    <property type="entry name" value="TPP_enz"/>
</dbReference>
<dbReference type="Pfam" id="PF00205">
    <property type="entry name" value="TPP_enzyme_M"/>
    <property type="match status" value="1"/>
</dbReference>
<dbReference type="InterPro" id="IPR011766">
    <property type="entry name" value="TPP_enzyme_TPP-bd"/>
</dbReference>
<dbReference type="GO" id="GO:0000287">
    <property type="term" value="F:magnesium ion binding"/>
    <property type="evidence" value="ECO:0007669"/>
    <property type="project" value="UniProtKB-UniRule"/>
</dbReference>
<dbReference type="FunFam" id="3.40.50.1220:FF:000008">
    <property type="entry name" value="Acetolactate synthase"/>
    <property type="match status" value="1"/>
</dbReference>
<evidence type="ECO:0000256" key="3">
    <source>
        <dbReference type="ARBA" id="ARBA00007812"/>
    </source>
</evidence>
<evidence type="ECO:0000313" key="15">
    <source>
        <dbReference type="EMBL" id="GHC07691.1"/>
    </source>
</evidence>
<dbReference type="UniPathway" id="UPA00049">
    <property type="reaction ID" value="UER00059"/>
</dbReference>
<keyword evidence="7 11" id="KW-0479">Metal-binding</keyword>
<dbReference type="GO" id="GO:0003984">
    <property type="term" value="F:acetolactate synthase activity"/>
    <property type="evidence" value="ECO:0007669"/>
    <property type="project" value="UniProtKB-EC"/>
</dbReference>
<dbReference type="RefSeq" id="WP_189515919.1">
    <property type="nucleotide sequence ID" value="NZ_BMXG01000018.1"/>
</dbReference>
<evidence type="ECO:0000256" key="2">
    <source>
        <dbReference type="ARBA" id="ARBA00005025"/>
    </source>
</evidence>
<dbReference type="Proteomes" id="UP000642829">
    <property type="component" value="Unassembled WGS sequence"/>
</dbReference>
<dbReference type="EMBL" id="BMXG01000018">
    <property type="protein sequence ID" value="GHC07691.1"/>
    <property type="molecule type" value="Genomic_DNA"/>
</dbReference>
<dbReference type="InterPro" id="IPR000399">
    <property type="entry name" value="TPP-bd_CS"/>
</dbReference>
<keyword evidence="9 11" id="KW-0786">Thiamine pyrophosphate</keyword>
<dbReference type="GO" id="GO:0009099">
    <property type="term" value="P:L-valine biosynthetic process"/>
    <property type="evidence" value="ECO:0007669"/>
    <property type="project" value="UniProtKB-UniPathway"/>
</dbReference>
<name>A0A8J3GFP9_9BACT</name>
<dbReference type="InterPro" id="IPR012846">
    <property type="entry name" value="Acetolactate_synth_lsu"/>
</dbReference>
<organism evidence="15 16">
    <name type="scientific">Cerasicoccus arenae</name>
    <dbReference type="NCBI Taxonomy" id="424488"/>
    <lineage>
        <taxon>Bacteria</taxon>
        <taxon>Pseudomonadati</taxon>
        <taxon>Verrucomicrobiota</taxon>
        <taxon>Opitutia</taxon>
        <taxon>Puniceicoccales</taxon>
        <taxon>Cerasicoccaceae</taxon>
        <taxon>Cerasicoccus</taxon>
    </lineage>
</organism>
<evidence type="ECO:0000256" key="10">
    <source>
        <dbReference type="ARBA" id="ARBA00023304"/>
    </source>
</evidence>
<evidence type="ECO:0000256" key="4">
    <source>
        <dbReference type="ARBA" id="ARBA00013145"/>
    </source>
</evidence>
<comment type="similarity">
    <text evidence="3 11">Belongs to the TPP enzyme family.</text>
</comment>
<dbReference type="CDD" id="cd02015">
    <property type="entry name" value="TPP_AHAS"/>
    <property type="match status" value="1"/>
</dbReference>
<keyword evidence="8 11" id="KW-0460">Magnesium</keyword>
<feature type="domain" description="Thiamine pyrophosphate enzyme central" evidence="12">
    <location>
        <begin position="211"/>
        <end position="343"/>
    </location>
</feature>
<evidence type="ECO:0000259" key="13">
    <source>
        <dbReference type="Pfam" id="PF02775"/>
    </source>
</evidence>